<evidence type="ECO:0000313" key="3">
    <source>
        <dbReference type="Proteomes" id="UP000196475"/>
    </source>
</evidence>
<gene>
    <name evidence="2" type="ORF">BAA01_01575</name>
</gene>
<organism evidence="2 3">
    <name type="scientific">Bacillus thermozeamaize</name>
    <dbReference type="NCBI Taxonomy" id="230954"/>
    <lineage>
        <taxon>Bacteria</taxon>
        <taxon>Bacillati</taxon>
        <taxon>Bacillota</taxon>
        <taxon>Bacilli</taxon>
        <taxon>Bacillales</taxon>
        <taxon>Bacillaceae</taxon>
        <taxon>Bacillus</taxon>
    </lineage>
</organism>
<dbReference type="InterPro" id="IPR011663">
    <property type="entry name" value="UTRA"/>
</dbReference>
<accession>A0A1Y3PFY8</accession>
<reference evidence="3" key="1">
    <citation type="submission" date="2016-06" db="EMBL/GenBank/DDBJ databases">
        <authorList>
            <person name="Nascimento L."/>
            <person name="Pereira R.V."/>
            <person name="Martins L.F."/>
            <person name="Quaggio R.B."/>
            <person name="Silva A.M."/>
            <person name="Setubal J.C."/>
        </authorList>
    </citation>
    <scope>NUCLEOTIDE SEQUENCE [LARGE SCALE GENOMIC DNA]</scope>
</reference>
<dbReference type="SUPFAM" id="SSF64288">
    <property type="entry name" value="Chorismate lyase-like"/>
    <property type="match status" value="1"/>
</dbReference>
<dbReference type="GO" id="GO:0003677">
    <property type="term" value="F:DNA binding"/>
    <property type="evidence" value="ECO:0007669"/>
    <property type="project" value="InterPro"/>
</dbReference>
<dbReference type="Proteomes" id="UP000196475">
    <property type="component" value="Unassembled WGS sequence"/>
</dbReference>
<feature type="domain" description="UbiC transcription regulator-associated" evidence="1">
    <location>
        <begin position="16"/>
        <end position="87"/>
    </location>
</feature>
<dbReference type="Pfam" id="PF07702">
    <property type="entry name" value="UTRA"/>
    <property type="match status" value="1"/>
</dbReference>
<evidence type="ECO:0000259" key="1">
    <source>
        <dbReference type="Pfam" id="PF07702"/>
    </source>
</evidence>
<comment type="caution">
    <text evidence="2">The sequence shown here is derived from an EMBL/GenBank/DDBJ whole genome shotgun (WGS) entry which is preliminary data.</text>
</comment>
<dbReference type="GO" id="GO:0006355">
    <property type="term" value="P:regulation of DNA-templated transcription"/>
    <property type="evidence" value="ECO:0007669"/>
    <property type="project" value="InterPro"/>
</dbReference>
<protein>
    <recommendedName>
        <fullName evidence="1">UbiC transcription regulator-associated domain-containing protein</fullName>
    </recommendedName>
</protein>
<sequence>MQIVEAGKRMEEEGEGFSTYDLYEKASLEKPYIVRQTFEVCGASSFIGERLQVETGQPVFYVTSIFSSQTEQPLEFRTAYYRGDKYKFYITRKL</sequence>
<proteinExistence type="predicted"/>
<dbReference type="InterPro" id="IPR028978">
    <property type="entry name" value="Chorismate_lyase_/UTRA_dom_sf"/>
</dbReference>
<dbReference type="Gene3D" id="3.40.1410.10">
    <property type="entry name" value="Chorismate lyase-like"/>
    <property type="match status" value="1"/>
</dbReference>
<dbReference type="AlphaFoldDB" id="A0A1Y3PFY8"/>
<name>A0A1Y3PFY8_9BACI</name>
<evidence type="ECO:0000313" key="2">
    <source>
        <dbReference type="EMBL" id="OUM86064.1"/>
    </source>
</evidence>
<dbReference type="EMBL" id="LZRT01000094">
    <property type="protein sequence ID" value="OUM86064.1"/>
    <property type="molecule type" value="Genomic_DNA"/>
</dbReference>